<keyword evidence="1" id="KW-0238">DNA-binding</keyword>
<keyword evidence="4" id="KW-1185">Reference proteome</keyword>
<dbReference type="InterPro" id="IPR001387">
    <property type="entry name" value="Cro/C1-type_HTH"/>
</dbReference>
<dbReference type="SUPFAM" id="SSF47413">
    <property type="entry name" value="lambda repressor-like DNA-binding domains"/>
    <property type="match status" value="1"/>
</dbReference>
<evidence type="ECO:0000313" key="3">
    <source>
        <dbReference type="EMBL" id="MDU8687475.1"/>
    </source>
</evidence>
<organism evidence="3 4">
    <name type="scientific">Faecalibacterium wellingii</name>
    <dbReference type="NCBI Taxonomy" id="2929491"/>
    <lineage>
        <taxon>Bacteria</taxon>
        <taxon>Bacillati</taxon>
        <taxon>Bacillota</taxon>
        <taxon>Clostridia</taxon>
        <taxon>Eubacteriales</taxon>
        <taxon>Oscillospiraceae</taxon>
        <taxon>Faecalibacterium</taxon>
    </lineage>
</organism>
<dbReference type="PANTHER" id="PTHR46558:SF11">
    <property type="entry name" value="HTH-TYPE TRANSCRIPTIONAL REGULATOR XRE"/>
    <property type="match status" value="1"/>
</dbReference>
<sequence>MRFGEKVRDLRKKHSLTQDELAKCLGVSKRTVIGWERDGRYPRNVEILEKMADIFHVPLTYIQPDQSLFIERAAATYGKKGKIEAQHLAFELTELFASGELTAQDMDGIMYEMHKAYFKYREQEREKNRILSL</sequence>
<dbReference type="Proteomes" id="UP001263246">
    <property type="component" value="Unassembled WGS sequence"/>
</dbReference>
<dbReference type="RefSeq" id="WP_113998573.1">
    <property type="nucleotide sequence ID" value="NZ_CP094473.1"/>
</dbReference>
<accession>A0ABU3TW08</accession>
<evidence type="ECO:0000256" key="1">
    <source>
        <dbReference type="ARBA" id="ARBA00023125"/>
    </source>
</evidence>
<protein>
    <submittedName>
        <fullName evidence="3">Helix-turn-helix transcriptional regulator</fullName>
    </submittedName>
</protein>
<reference evidence="3 4" key="1">
    <citation type="submission" date="2023-10" db="EMBL/GenBank/DDBJ databases">
        <title>Host Genetic Regulation of Human Gut Microbial Structural Variation.</title>
        <authorList>
            <person name="Harmsen H.J.M."/>
        </authorList>
    </citation>
    <scope>NUCLEOTIDE SEQUENCE [LARGE SCALE GENOMIC DNA]</scope>
    <source>
        <strain evidence="3 4">HTF-F</strain>
    </source>
</reference>
<name>A0ABU3TW08_9FIRM</name>
<proteinExistence type="predicted"/>
<dbReference type="Gene3D" id="1.10.260.40">
    <property type="entry name" value="lambda repressor-like DNA-binding domains"/>
    <property type="match status" value="1"/>
</dbReference>
<dbReference type="PROSITE" id="PS50943">
    <property type="entry name" value="HTH_CROC1"/>
    <property type="match status" value="1"/>
</dbReference>
<evidence type="ECO:0000259" key="2">
    <source>
        <dbReference type="PROSITE" id="PS50943"/>
    </source>
</evidence>
<gene>
    <name evidence="3" type="ORF">RX402_01715</name>
</gene>
<dbReference type="SMART" id="SM00530">
    <property type="entry name" value="HTH_XRE"/>
    <property type="match status" value="1"/>
</dbReference>
<evidence type="ECO:0000313" key="4">
    <source>
        <dbReference type="Proteomes" id="UP001263246"/>
    </source>
</evidence>
<dbReference type="CDD" id="cd00093">
    <property type="entry name" value="HTH_XRE"/>
    <property type="match status" value="1"/>
</dbReference>
<dbReference type="Pfam" id="PF01381">
    <property type="entry name" value="HTH_3"/>
    <property type="match status" value="1"/>
</dbReference>
<dbReference type="InterPro" id="IPR010982">
    <property type="entry name" value="Lambda_DNA-bd_dom_sf"/>
</dbReference>
<comment type="caution">
    <text evidence="3">The sequence shown here is derived from an EMBL/GenBank/DDBJ whole genome shotgun (WGS) entry which is preliminary data.</text>
</comment>
<feature type="domain" description="HTH cro/C1-type" evidence="2">
    <location>
        <begin position="7"/>
        <end position="62"/>
    </location>
</feature>
<dbReference type="PANTHER" id="PTHR46558">
    <property type="entry name" value="TRACRIPTIONAL REGULATORY PROTEIN-RELATED-RELATED"/>
    <property type="match status" value="1"/>
</dbReference>
<dbReference type="EMBL" id="JAWHPR010000001">
    <property type="protein sequence ID" value="MDU8687475.1"/>
    <property type="molecule type" value="Genomic_DNA"/>
</dbReference>